<sequence>MAYADISLCVVFNYSSHFFSFSSRRQNPVISQKAKDSGAAITPSYTCTRSKSAKLIVYRIG</sequence>
<keyword evidence="2" id="KW-1185">Reference proteome</keyword>
<dbReference type="Proteomes" id="UP001596494">
    <property type="component" value="Unassembled WGS sequence"/>
</dbReference>
<dbReference type="EMBL" id="JBHTBY010000001">
    <property type="protein sequence ID" value="MFC7319641.1"/>
    <property type="molecule type" value="Genomic_DNA"/>
</dbReference>
<evidence type="ECO:0000313" key="2">
    <source>
        <dbReference type="Proteomes" id="UP001596494"/>
    </source>
</evidence>
<protein>
    <submittedName>
        <fullName evidence="1">Uncharacterized protein</fullName>
    </submittedName>
</protein>
<organism evidence="1 2">
    <name type="scientific">Halobacillus campisalis</name>
    <dbReference type="NCBI Taxonomy" id="435909"/>
    <lineage>
        <taxon>Bacteria</taxon>
        <taxon>Bacillati</taxon>
        <taxon>Bacillota</taxon>
        <taxon>Bacilli</taxon>
        <taxon>Bacillales</taxon>
        <taxon>Bacillaceae</taxon>
        <taxon>Halobacillus</taxon>
    </lineage>
</organism>
<proteinExistence type="predicted"/>
<comment type="caution">
    <text evidence="1">The sequence shown here is derived from an EMBL/GenBank/DDBJ whole genome shotgun (WGS) entry which is preliminary data.</text>
</comment>
<reference evidence="2" key="1">
    <citation type="journal article" date="2019" name="Int. J. Syst. Evol. Microbiol.">
        <title>The Global Catalogue of Microorganisms (GCM) 10K type strain sequencing project: providing services to taxonomists for standard genome sequencing and annotation.</title>
        <authorList>
            <consortium name="The Broad Institute Genomics Platform"/>
            <consortium name="The Broad Institute Genome Sequencing Center for Infectious Disease"/>
            <person name="Wu L."/>
            <person name="Ma J."/>
        </authorList>
    </citation>
    <scope>NUCLEOTIDE SEQUENCE [LARGE SCALE GENOMIC DNA]</scope>
    <source>
        <strain evidence="2">CCUG 73951</strain>
    </source>
</reference>
<evidence type="ECO:0000313" key="1">
    <source>
        <dbReference type="EMBL" id="MFC7319641.1"/>
    </source>
</evidence>
<name>A0ABW2K0E7_9BACI</name>
<accession>A0ABW2K0E7</accession>
<gene>
    <name evidence="1" type="ORF">ACFQMN_01915</name>
</gene>